<reference evidence="5 6" key="1">
    <citation type="submission" date="2024-06" db="EMBL/GenBank/DDBJ databases">
        <title>The Natural Products Discovery Center: Release of the First 8490 Sequenced Strains for Exploring Actinobacteria Biosynthetic Diversity.</title>
        <authorList>
            <person name="Kalkreuter E."/>
            <person name="Kautsar S.A."/>
            <person name="Yang D."/>
            <person name="Bader C.D."/>
            <person name="Teijaro C.N."/>
            <person name="Fluegel L."/>
            <person name="Davis C.M."/>
            <person name="Simpson J.R."/>
            <person name="Lauterbach L."/>
            <person name="Steele A.D."/>
            <person name="Gui C."/>
            <person name="Meng S."/>
            <person name="Li G."/>
            <person name="Viehrig K."/>
            <person name="Ye F."/>
            <person name="Su P."/>
            <person name="Kiefer A.F."/>
            <person name="Nichols A."/>
            <person name="Cepeda A.J."/>
            <person name="Yan W."/>
            <person name="Fan B."/>
            <person name="Jiang Y."/>
            <person name="Adhikari A."/>
            <person name="Zheng C.-J."/>
            <person name="Schuster L."/>
            <person name="Cowan T.M."/>
            <person name="Smanski M.J."/>
            <person name="Chevrette M.G."/>
            <person name="De Carvalho L.P.S."/>
            <person name="Shen B."/>
        </authorList>
    </citation>
    <scope>NUCLEOTIDE SEQUENCE [LARGE SCALE GENOMIC DNA]</scope>
    <source>
        <strain evidence="5 6">NPDC046838</strain>
    </source>
</reference>
<evidence type="ECO:0000256" key="3">
    <source>
        <dbReference type="ARBA" id="ARBA00023163"/>
    </source>
</evidence>
<name>A0ABV3BIL4_9ACTN</name>
<dbReference type="PROSITE" id="PS01124">
    <property type="entry name" value="HTH_ARAC_FAMILY_2"/>
    <property type="match status" value="1"/>
</dbReference>
<dbReference type="InterPro" id="IPR009057">
    <property type="entry name" value="Homeodomain-like_sf"/>
</dbReference>
<dbReference type="Proteomes" id="UP001551176">
    <property type="component" value="Unassembled WGS sequence"/>
</dbReference>
<dbReference type="InterPro" id="IPR050204">
    <property type="entry name" value="AraC_XylS_family_regulators"/>
</dbReference>
<keyword evidence="1" id="KW-0805">Transcription regulation</keyword>
<dbReference type="SMART" id="SM00342">
    <property type="entry name" value="HTH_ARAC"/>
    <property type="match status" value="1"/>
</dbReference>
<keyword evidence="2" id="KW-0238">DNA-binding</keyword>
<dbReference type="InterPro" id="IPR018060">
    <property type="entry name" value="HTH_AraC"/>
</dbReference>
<organism evidence="5 6">
    <name type="scientific">Streptomyces atriruber</name>
    <dbReference type="NCBI Taxonomy" id="545121"/>
    <lineage>
        <taxon>Bacteria</taxon>
        <taxon>Bacillati</taxon>
        <taxon>Actinomycetota</taxon>
        <taxon>Actinomycetes</taxon>
        <taxon>Kitasatosporales</taxon>
        <taxon>Streptomycetaceae</taxon>
        <taxon>Streptomyces</taxon>
    </lineage>
</organism>
<evidence type="ECO:0000256" key="1">
    <source>
        <dbReference type="ARBA" id="ARBA00023015"/>
    </source>
</evidence>
<dbReference type="Gene3D" id="1.10.10.60">
    <property type="entry name" value="Homeodomain-like"/>
    <property type="match status" value="1"/>
</dbReference>
<evidence type="ECO:0000313" key="5">
    <source>
        <dbReference type="EMBL" id="MEU6820477.1"/>
    </source>
</evidence>
<feature type="domain" description="HTH araC/xylS-type" evidence="4">
    <location>
        <begin position="214"/>
        <end position="316"/>
    </location>
</feature>
<dbReference type="SUPFAM" id="SSF46689">
    <property type="entry name" value="Homeodomain-like"/>
    <property type="match status" value="2"/>
</dbReference>
<dbReference type="Pfam" id="PF12833">
    <property type="entry name" value="HTH_18"/>
    <property type="match status" value="1"/>
</dbReference>
<dbReference type="EMBL" id="JBEYXV010000003">
    <property type="protein sequence ID" value="MEU6820477.1"/>
    <property type="molecule type" value="Genomic_DNA"/>
</dbReference>
<accession>A0ABV3BIL4</accession>
<dbReference type="PANTHER" id="PTHR46796:SF12">
    <property type="entry name" value="HTH-TYPE DNA-BINDING TRANSCRIPTIONAL ACTIVATOR EUTR"/>
    <property type="match status" value="1"/>
</dbReference>
<protein>
    <submittedName>
        <fullName evidence="5">Helix-turn-helix transcriptional regulator</fullName>
    </submittedName>
</protein>
<proteinExistence type="predicted"/>
<dbReference type="PANTHER" id="PTHR46796">
    <property type="entry name" value="HTH-TYPE TRANSCRIPTIONAL ACTIVATOR RHAS-RELATED"/>
    <property type="match status" value="1"/>
</dbReference>
<gene>
    <name evidence="5" type="ORF">ABZ921_07595</name>
</gene>
<evidence type="ECO:0000256" key="2">
    <source>
        <dbReference type="ARBA" id="ARBA00023125"/>
    </source>
</evidence>
<evidence type="ECO:0000259" key="4">
    <source>
        <dbReference type="PROSITE" id="PS01124"/>
    </source>
</evidence>
<evidence type="ECO:0000313" key="6">
    <source>
        <dbReference type="Proteomes" id="UP001551176"/>
    </source>
</evidence>
<comment type="caution">
    <text evidence="5">The sequence shown here is derived from an EMBL/GenBank/DDBJ whole genome shotgun (WGS) entry which is preliminary data.</text>
</comment>
<dbReference type="RefSeq" id="WP_359346055.1">
    <property type="nucleotide sequence ID" value="NZ_JBEYXV010000003.1"/>
</dbReference>
<keyword evidence="3" id="KW-0804">Transcription</keyword>
<keyword evidence="6" id="KW-1185">Reference proteome</keyword>
<sequence length="323" mass="35472">MGTLQFDSEDLGRTEDFLSRTYTKMRIGGTADCTRAQVSRDSVGSTSIDRLAFDYDMSHDATLPIGKICLGNVHSGTIVRQHAGGTEGSFGPGDVFLYAPHDRPYAGVIQRARYNLILLDPALLDQVATPLPGPEHVRLTGDRPVSRDAGRNLRRTIAYLRDHVFAEPELRDAPLLASTATQMLAASVLYAFPNNAITDATTEDRRDARPATLRRAIAFIEDRADSQISAADIAAAARVSQRALQYAFRHHLGTTPLGYLRQVRLAQAHRDLMAADYGTGVTVTGIAARWGFLHPGRFAADYRRAYGRSPRQSLFQSFPDQQG</sequence>